<proteinExistence type="predicted"/>
<comment type="caution">
    <text evidence="3">The sequence shown here is derived from an EMBL/GenBank/DDBJ whole genome shotgun (WGS) entry which is preliminary data.</text>
</comment>
<evidence type="ECO:0000313" key="3">
    <source>
        <dbReference type="EMBL" id="MFC5949817.1"/>
    </source>
</evidence>
<accession>A0ABW1IBU8</accession>
<protein>
    <recommendedName>
        <fullName evidence="5">Intracellular septation protein A</fullName>
    </recommendedName>
</protein>
<feature type="region of interest" description="Disordered" evidence="1">
    <location>
        <begin position="184"/>
        <end position="210"/>
    </location>
</feature>
<organism evidence="3 4">
    <name type="scientific">Pseudonocardia lutea</name>
    <dbReference type="NCBI Taxonomy" id="2172015"/>
    <lineage>
        <taxon>Bacteria</taxon>
        <taxon>Bacillati</taxon>
        <taxon>Actinomycetota</taxon>
        <taxon>Actinomycetes</taxon>
        <taxon>Pseudonocardiales</taxon>
        <taxon>Pseudonocardiaceae</taxon>
        <taxon>Pseudonocardia</taxon>
    </lineage>
</organism>
<reference evidence="4" key="1">
    <citation type="journal article" date="2019" name="Int. J. Syst. Evol. Microbiol.">
        <title>The Global Catalogue of Microorganisms (GCM) 10K type strain sequencing project: providing services to taxonomists for standard genome sequencing and annotation.</title>
        <authorList>
            <consortium name="The Broad Institute Genomics Platform"/>
            <consortium name="The Broad Institute Genome Sequencing Center for Infectious Disease"/>
            <person name="Wu L."/>
            <person name="Ma J."/>
        </authorList>
    </citation>
    <scope>NUCLEOTIDE SEQUENCE [LARGE SCALE GENOMIC DNA]</scope>
    <source>
        <strain evidence="4">CGMCC 4.7397</strain>
    </source>
</reference>
<keyword evidence="2" id="KW-1133">Transmembrane helix</keyword>
<gene>
    <name evidence="3" type="ORF">ACFQH9_16210</name>
</gene>
<feature type="transmembrane region" description="Helical" evidence="2">
    <location>
        <begin position="158"/>
        <end position="178"/>
    </location>
</feature>
<feature type="transmembrane region" description="Helical" evidence="2">
    <location>
        <begin position="52"/>
        <end position="71"/>
    </location>
</feature>
<dbReference type="RefSeq" id="WP_379566960.1">
    <property type="nucleotide sequence ID" value="NZ_JBHSQK010000039.1"/>
</dbReference>
<keyword evidence="2" id="KW-0812">Transmembrane</keyword>
<dbReference type="Proteomes" id="UP001596119">
    <property type="component" value="Unassembled WGS sequence"/>
</dbReference>
<sequence>MRNLGVLVGFAPWIVFTVLCSPSTWEWATLTALLVAVILVVPDWVRYREVGLLDAVSIVFFGVLALLALVLDRDGLIWVEDRAQLLSSAALFLVSAASLAVRRPFTEYYARRSVPKEYWTSPLFRRVNVAITAVWTVVFLLNALCDLLVVAMPGTSTAFNWIVPVLLLVAAIKFTIWYPEHARQQERGGRPSPAAEAGTADSAGRADTGS</sequence>
<evidence type="ECO:0000256" key="2">
    <source>
        <dbReference type="SAM" id="Phobius"/>
    </source>
</evidence>
<name>A0ABW1IBU8_9PSEU</name>
<feature type="transmembrane region" description="Helical" evidence="2">
    <location>
        <begin position="83"/>
        <end position="102"/>
    </location>
</feature>
<keyword evidence="4" id="KW-1185">Reference proteome</keyword>
<evidence type="ECO:0000256" key="1">
    <source>
        <dbReference type="SAM" id="MobiDB-lite"/>
    </source>
</evidence>
<keyword evidence="2" id="KW-0472">Membrane</keyword>
<feature type="transmembrane region" description="Helical" evidence="2">
    <location>
        <begin position="123"/>
        <end position="152"/>
    </location>
</feature>
<dbReference type="EMBL" id="JBHSQK010000039">
    <property type="protein sequence ID" value="MFC5949817.1"/>
    <property type="molecule type" value="Genomic_DNA"/>
</dbReference>
<evidence type="ECO:0008006" key="5">
    <source>
        <dbReference type="Google" id="ProtNLM"/>
    </source>
</evidence>
<evidence type="ECO:0000313" key="4">
    <source>
        <dbReference type="Proteomes" id="UP001596119"/>
    </source>
</evidence>